<organism evidence="2 3">
    <name type="scientific">Pontibacter populi</name>
    <dbReference type="NCBI Taxonomy" id="890055"/>
    <lineage>
        <taxon>Bacteria</taxon>
        <taxon>Pseudomonadati</taxon>
        <taxon>Bacteroidota</taxon>
        <taxon>Cytophagia</taxon>
        <taxon>Cytophagales</taxon>
        <taxon>Hymenobacteraceae</taxon>
        <taxon>Pontibacter</taxon>
    </lineage>
</organism>
<reference evidence="2 3" key="1">
    <citation type="submission" date="2021-07" db="EMBL/GenBank/DDBJ databases">
        <authorList>
            <person name="Kim M.K."/>
        </authorList>
    </citation>
    <scope>NUCLEOTIDE SEQUENCE [LARGE SCALE GENOMIC DNA]</scope>
    <source>
        <strain evidence="2 3">HLY7-15</strain>
    </source>
</reference>
<comment type="caution">
    <text evidence="2">The sequence shown here is derived from an EMBL/GenBank/DDBJ whole genome shotgun (WGS) entry which is preliminary data.</text>
</comment>
<keyword evidence="3" id="KW-1185">Reference proteome</keyword>
<dbReference type="EMBL" id="JAHWXQ010000002">
    <property type="protein sequence ID" value="MBW3364903.1"/>
    <property type="molecule type" value="Genomic_DNA"/>
</dbReference>
<name>A0ABS6XA75_9BACT</name>
<proteinExistence type="predicted"/>
<dbReference type="RefSeq" id="WP_199109440.1">
    <property type="nucleotide sequence ID" value="NZ_JAHWXQ010000002.1"/>
</dbReference>
<dbReference type="Pfam" id="PF06037">
    <property type="entry name" value="DUF922"/>
    <property type="match status" value="1"/>
</dbReference>
<dbReference type="Proteomes" id="UP000774935">
    <property type="component" value="Unassembled WGS sequence"/>
</dbReference>
<evidence type="ECO:0000256" key="1">
    <source>
        <dbReference type="SAM" id="SignalP"/>
    </source>
</evidence>
<feature type="chain" id="PRO_5046937848" evidence="1">
    <location>
        <begin position="23"/>
        <end position="187"/>
    </location>
</feature>
<sequence>MNFLTFFLSLVTGYLAPAPAVATPVPVDKNTVSGMISWSADRRLSWDDFRAAPDTLNPHHAVTAANLAVDANCSSSKFNYTVKCMFIATESWSKNKKSEKLLHHEQLHFDLTEVHARMLRKKLQSLGTSCPSANARLTETVNKAFADWKTEQDKFDEVSRHGLDATVTATWEASINKRLKQLEKFKS</sequence>
<protein>
    <submittedName>
        <fullName evidence="2">DUF922 domain-containing protein</fullName>
    </submittedName>
</protein>
<keyword evidence="1" id="KW-0732">Signal</keyword>
<evidence type="ECO:0000313" key="2">
    <source>
        <dbReference type="EMBL" id="MBW3364903.1"/>
    </source>
</evidence>
<evidence type="ECO:0000313" key="3">
    <source>
        <dbReference type="Proteomes" id="UP000774935"/>
    </source>
</evidence>
<feature type="signal peptide" evidence="1">
    <location>
        <begin position="1"/>
        <end position="22"/>
    </location>
</feature>
<accession>A0ABS6XA75</accession>
<gene>
    <name evidence="2" type="ORF">KYK27_07605</name>
</gene>
<dbReference type="InterPro" id="IPR010321">
    <property type="entry name" value="DUF922"/>
</dbReference>